<sequence length="264" mass="30674">MPFFLYGVYQAIKEGPCPLRRLVYLLIWTIMMYSLAAHKEWRFIHPLLPVMHVIASKPITDSSFARLGKLSKLWTRYRRLWILLTVIMAPFLLFVQSRAQIAVMHYLRTIPDDELRSLGFLTPCHSTPWQAYLHRPHLKEGLLWAIGCEPPLGDQDLETYKDQSDIFYESPLAYLRARFPSTVDHTFPPSPFPTSLPGAIDAIDEQWKHTWPSHLVFFGALLDHEGVGALLEERGYQETWSAWNGWEQDPRRKAGIKVWSLNSK</sequence>
<dbReference type="GO" id="GO:0006506">
    <property type="term" value="P:GPI anchor biosynthetic process"/>
    <property type="evidence" value="ECO:0007669"/>
    <property type="project" value="TreeGrafter"/>
</dbReference>
<dbReference type="InterPro" id="IPR005599">
    <property type="entry name" value="GPI_mannosylTrfase"/>
</dbReference>
<gene>
    <name evidence="11" type="ORF">Clacol_006812</name>
</gene>
<dbReference type="EC" id="2.4.1.-" evidence="10"/>
<accession>A0AAV5AD49</accession>
<evidence type="ECO:0000313" key="12">
    <source>
        <dbReference type="Proteomes" id="UP001050691"/>
    </source>
</evidence>
<keyword evidence="5 10" id="KW-0812">Transmembrane</keyword>
<keyword evidence="6 10" id="KW-0256">Endoplasmic reticulum</keyword>
<evidence type="ECO:0000256" key="10">
    <source>
        <dbReference type="RuleBase" id="RU363075"/>
    </source>
</evidence>
<keyword evidence="3 10" id="KW-0328">Glycosyltransferase</keyword>
<evidence type="ECO:0000256" key="8">
    <source>
        <dbReference type="ARBA" id="ARBA00023136"/>
    </source>
</evidence>
<evidence type="ECO:0000256" key="2">
    <source>
        <dbReference type="ARBA" id="ARBA00006065"/>
    </source>
</evidence>
<evidence type="ECO:0000256" key="4">
    <source>
        <dbReference type="ARBA" id="ARBA00022679"/>
    </source>
</evidence>
<reference evidence="11" key="1">
    <citation type="submission" date="2021-10" db="EMBL/GenBank/DDBJ databases">
        <title>De novo Genome Assembly of Clathrus columnatus (Basidiomycota, Fungi) Using Illumina and Nanopore Sequence Data.</title>
        <authorList>
            <person name="Ogiso-Tanaka E."/>
            <person name="Itagaki H."/>
            <person name="Hosoya T."/>
            <person name="Hosaka K."/>
        </authorList>
    </citation>
    <scope>NUCLEOTIDE SEQUENCE</scope>
    <source>
        <strain evidence="11">MO-923</strain>
    </source>
</reference>
<comment type="subcellular location">
    <subcellularLocation>
        <location evidence="1 10">Endoplasmic reticulum membrane</location>
        <topology evidence="1 10">Multi-pass membrane protein</topology>
    </subcellularLocation>
</comment>
<comment type="caution">
    <text evidence="11">The sequence shown here is derived from an EMBL/GenBank/DDBJ whole genome shotgun (WGS) entry which is preliminary data.</text>
</comment>
<feature type="transmembrane region" description="Helical" evidence="10">
    <location>
        <begin position="80"/>
        <end position="99"/>
    </location>
</feature>
<evidence type="ECO:0000256" key="6">
    <source>
        <dbReference type="ARBA" id="ARBA00022824"/>
    </source>
</evidence>
<feature type="transmembrane region" description="Helical" evidence="10">
    <location>
        <begin position="21"/>
        <end position="37"/>
    </location>
</feature>
<dbReference type="Pfam" id="PF03901">
    <property type="entry name" value="Glyco_transf_22"/>
    <property type="match status" value="1"/>
</dbReference>
<protein>
    <recommendedName>
        <fullName evidence="10">Mannosyltransferase</fullName>
        <ecNumber evidence="10">2.4.1.-</ecNumber>
    </recommendedName>
</protein>
<comment type="similarity">
    <text evidence="2">Belongs to the glycosyltransferase 22 family. PIGB subfamily.</text>
</comment>
<evidence type="ECO:0000256" key="9">
    <source>
        <dbReference type="ARBA" id="ARBA00024708"/>
    </source>
</evidence>
<comment type="function">
    <text evidence="9">Mannosyltransferase involved in glycosylphosphatidylinositol-anchor biosynthesis. Transfers the third mannose to Man2-GlcN-acyl-PI during GPI precursor assembly.</text>
</comment>
<dbReference type="EMBL" id="BPWL01000007">
    <property type="protein sequence ID" value="GJJ12569.1"/>
    <property type="molecule type" value="Genomic_DNA"/>
</dbReference>
<dbReference type="GO" id="GO:0000026">
    <property type="term" value="F:alpha-1,2-mannosyltransferase activity"/>
    <property type="evidence" value="ECO:0007669"/>
    <property type="project" value="TreeGrafter"/>
</dbReference>
<dbReference type="PANTHER" id="PTHR22760:SF4">
    <property type="entry name" value="GPI MANNOSYLTRANSFERASE 3"/>
    <property type="match status" value="1"/>
</dbReference>
<organism evidence="11 12">
    <name type="scientific">Clathrus columnatus</name>
    <dbReference type="NCBI Taxonomy" id="1419009"/>
    <lineage>
        <taxon>Eukaryota</taxon>
        <taxon>Fungi</taxon>
        <taxon>Dikarya</taxon>
        <taxon>Basidiomycota</taxon>
        <taxon>Agaricomycotina</taxon>
        <taxon>Agaricomycetes</taxon>
        <taxon>Phallomycetidae</taxon>
        <taxon>Phallales</taxon>
        <taxon>Clathraceae</taxon>
        <taxon>Clathrus</taxon>
    </lineage>
</organism>
<evidence type="ECO:0000256" key="5">
    <source>
        <dbReference type="ARBA" id="ARBA00022692"/>
    </source>
</evidence>
<dbReference type="GO" id="GO:0005789">
    <property type="term" value="C:endoplasmic reticulum membrane"/>
    <property type="evidence" value="ECO:0007669"/>
    <property type="project" value="UniProtKB-SubCell"/>
</dbReference>
<proteinExistence type="inferred from homology"/>
<evidence type="ECO:0000256" key="1">
    <source>
        <dbReference type="ARBA" id="ARBA00004477"/>
    </source>
</evidence>
<keyword evidence="4" id="KW-0808">Transferase</keyword>
<dbReference type="Proteomes" id="UP001050691">
    <property type="component" value="Unassembled WGS sequence"/>
</dbReference>
<keyword evidence="7 10" id="KW-1133">Transmembrane helix</keyword>
<keyword evidence="8 10" id="KW-0472">Membrane</keyword>
<evidence type="ECO:0000256" key="3">
    <source>
        <dbReference type="ARBA" id="ARBA00022676"/>
    </source>
</evidence>
<evidence type="ECO:0000256" key="7">
    <source>
        <dbReference type="ARBA" id="ARBA00022989"/>
    </source>
</evidence>
<name>A0AAV5AD49_9AGAM</name>
<evidence type="ECO:0000313" key="11">
    <source>
        <dbReference type="EMBL" id="GJJ12569.1"/>
    </source>
</evidence>
<comment type="caution">
    <text evidence="10">Lacks conserved residue(s) required for the propagation of feature annotation.</text>
</comment>
<dbReference type="PANTHER" id="PTHR22760">
    <property type="entry name" value="GLYCOSYLTRANSFERASE"/>
    <property type="match status" value="1"/>
</dbReference>
<dbReference type="AlphaFoldDB" id="A0AAV5AD49"/>
<keyword evidence="12" id="KW-1185">Reference proteome</keyword>